<accession>A0A9W4U4J4</accession>
<organism evidence="1 2">
    <name type="scientific">Periconia digitata</name>
    <dbReference type="NCBI Taxonomy" id="1303443"/>
    <lineage>
        <taxon>Eukaryota</taxon>
        <taxon>Fungi</taxon>
        <taxon>Dikarya</taxon>
        <taxon>Ascomycota</taxon>
        <taxon>Pezizomycotina</taxon>
        <taxon>Dothideomycetes</taxon>
        <taxon>Pleosporomycetidae</taxon>
        <taxon>Pleosporales</taxon>
        <taxon>Massarineae</taxon>
        <taxon>Periconiaceae</taxon>
        <taxon>Periconia</taxon>
    </lineage>
</organism>
<dbReference type="EMBL" id="CAOQHR010000001">
    <property type="protein sequence ID" value="CAI6280718.1"/>
    <property type="molecule type" value="Genomic_DNA"/>
</dbReference>
<evidence type="ECO:0000313" key="2">
    <source>
        <dbReference type="Proteomes" id="UP001152607"/>
    </source>
</evidence>
<comment type="caution">
    <text evidence="1">The sequence shown here is derived from an EMBL/GenBank/DDBJ whole genome shotgun (WGS) entry which is preliminary data.</text>
</comment>
<keyword evidence="2" id="KW-1185">Reference proteome</keyword>
<reference evidence="1" key="1">
    <citation type="submission" date="2023-01" db="EMBL/GenBank/DDBJ databases">
        <authorList>
            <person name="Van Ghelder C."/>
            <person name="Rancurel C."/>
        </authorList>
    </citation>
    <scope>NUCLEOTIDE SEQUENCE</scope>
    <source>
        <strain evidence="1">CNCM I-4278</strain>
    </source>
</reference>
<sequence>MILLSTLCAILDSIKGIHHFKYAYRSVTLHDSGFAPIVRAARASLPLDHILPIAPPAPS</sequence>
<evidence type="ECO:0000313" key="1">
    <source>
        <dbReference type="EMBL" id="CAI6280718.1"/>
    </source>
</evidence>
<proteinExistence type="predicted"/>
<name>A0A9W4U4J4_9PLEO</name>
<gene>
    <name evidence="1" type="ORF">PDIGIT_LOCUS2099</name>
</gene>
<dbReference type="AlphaFoldDB" id="A0A9W4U4J4"/>
<protein>
    <submittedName>
        <fullName evidence="1">Uncharacterized protein</fullName>
    </submittedName>
</protein>
<dbReference type="Proteomes" id="UP001152607">
    <property type="component" value="Unassembled WGS sequence"/>
</dbReference>